<dbReference type="InterPro" id="IPR036291">
    <property type="entry name" value="NAD(P)-bd_dom_sf"/>
</dbReference>
<reference evidence="3" key="1">
    <citation type="submission" date="2019-09" db="EMBL/GenBank/DDBJ databases">
        <title>Characterisation of the sponge microbiome using genome-centric metagenomics.</title>
        <authorList>
            <person name="Engelberts J.P."/>
            <person name="Robbins S.J."/>
            <person name="De Goeij J.M."/>
            <person name="Aranda M."/>
            <person name="Bell S.C."/>
            <person name="Webster N.S."/>
        </authorList>
    </citation>
    <scope>NUCLEOTIDE SEQUENCE</scope>
    <source>
        <strain evidence="3">SB0662_bin_9</strain>
    </source>
</reference>
<dbReference type="InterPro" id="IPR020904">
    <property type="entry name" value="Sc_DH/Rdtase_CS"/>
</dbReference>
<dbReference type="EMBL" id="VXPY01000013">
    <property type="protein sequence ID" value="MYD89108.1"/>
    <property type="molecule type" value="Genomic_DNA"/>
</dbReference>
<comment type="caution">
    <text evidence="3">The sequence shown here is derived from an EMBL/GenBank/DDBJ whole genome shotgun (WGS) entry which is preliminary data.</text>
</comment>
<sequence length="296" mass="31721">MLGTTRSWSNSTDGFPPPATSSNPAEVSTRTLRESANMSQIANCHAVVFGAGRGIGAAIARALYDAGAELTLVDRDQQVGTVAAELNCHSLRADVTDWDAVQAVAAKCEGQAPVHHVLYAVGLGSGKSGFPFWRMTPSDWKGIFEVNTLGAVHVAHAFVEPMVQRGDGSFVLLASVSGQFGARNDPPYSAAKAALINFGQVMAMDMAEFGVRCNLIAPGIVDTPMQERVYRANVARFVEAQRPDYATWMQEKLDVNVPLRRPQTVEDIAEAALYLCRAVNVTGQVLNVDGGWVQKG</sequence>
<feature type="compositionally biased region" description="Polar residues" evidence="2">
    <location>
        <begin position="1"/>
        <end position="13"/>
    </location>
</feature>
<name>A0A6B1DNV4_9CHLR</name>
<dbReference type="AlphaFoldDB" id="A0A6B1DNV4"/>
<dbReference type="PROSITE" id="PS00061">
    <property type="entry name" value="ADH_SHORT"/>
    <property type="match status" value="1"/>
</dbReference>
<dbReference type="SUPFAM" id="SSF51735">
    <property type="entry name" value="NAD(P)-binding Rossmann-fold domains"/>
    <property type="match status" value="1"/>
</dbReference>
<dbReference type="Gene3D" id="3.40.50.720">
    <property type="entry name" value="NAD(P)-binding Rossmann-like Domain"/>
    <property type="match status" value="1"/>
</dbReference>
<protein>
    <submittedName>
        <fullName evidence="3">SDR family oxidoreductase</fullName>
    </submittedName>
</protein>
<dbReference type="Pfam" id="PF13561">
    <property type="entry name" value="adh_short_C2"/>
    <property type="match status" value="1"/>
</dbReference>
<dbReference type="GO" id="GO:0016616">
    <property type="term" value="F:oxidoreductase activity, acting on the CH-OH group of donors, NAD or NADP as acceptor"/>
    <property type="evidence" value="ECO:0007669"/>
    <property type="project" value="TreeGrafter"/>
</dbReference>
<dbReference type="PANTHER" id="PTHR42760:SF105">
    <property type="entry name" value="SORBITOL-6-PHOSPHATE 2-DEHYDROGENASE"/>
    <property type="match status" value="1"/>
</dbReference>
<dbReference type="PRINTS" id="PR00081">
    <property type="entry name" value="GDHRDH"/>
</dbReference>
<evidence type="ECO:0000256" key="1">
    <source>
        <dbReference type="ARBA" id="ARBA00006484"/>
    </source>
</evidence>
<proteinExistence type="inferred from homology"/>
<organism evidence="3">
    <name type="scientific">Caldilineaceae bacterium SB0662_bin_9</name>
    <dbReference type="NCBI Taxonomy" id="2605258"/>
    <lineage>
        <taxon>Bacteria</taxon>
        <taxon>Bacillati</taxon>
        <taxon>Chloroflexota</taxon>
        <taxon>Caldilineae</taxon>
        <taxon>Caldilineales</taxon>
        <taxon>Caldilineaceae</taxon>
    </lineage>
</organism>
<feature type="compositionally biased region" description="Polar residues" evidence="2">
    <location>
        <begin position="20"/>
        <end position="32"/>
    </location>
</feature>
<dbReference type="PANTHER" id="PTHR42760">
    <property type="entry name" value="SHORT-CHAIN DEHYDROGENASES/REDUCTASES FAMILY MEMBER"/>
    <property type="match status" value="1"/>
</dbReference>
<evidence type="ECO:0000313" key="3">
    <source>
        <dbReference type="EMBL" id="MYD89108.1"/>
    </source>
</evidence>
<dbReference type="InterPro" id="IPR002347">
    <property type="entry name" value="SDR_fam"/>
</dbReference>
<comment type="similarity">
    <text evidence="1">Belongs to the short-chain dehydrogenases/reductases (SDR) family.</text>
</comment>
<feature type="region of interest" description="Disordered" evidence="2">
    <location>
        <begin position="1"/>
        <end position="32"/>
    </location>
</feature>
<dbReference type="CDD" id="cd05233">
    <property type="entry name" value="SDR_c"/>
    <property type="match status" value="1"/>
</dbReference>
<accession>A0A6B1DNV4</accession>
<gene>
    <name evidence="3" type="ORF">F4Y08_02045</name>
</gene>
<evidence type="ECO:0000256" key="2">
    <source>
        <dbReference type="SAM" id="MobiDB-lite"/>
    </source>
</evidence>